<proteinExistence type="predicted"/>
<feature type="compositionally biased region" description="Basic and acidic residues" evidence="1">
    <location>
        <begin position="502"/>
        <end position="527"/>
    </location>
</feature>
<feature type="region of interest" description="Disordered" evidence="1">
    <location>
        <begin position="1"/>
        <end position="49"/>
    </location>
</feature>
<dbReference type="AlphaFoldDB" id="A0A1Q9ELK3"/>
<feature type="compositionally biased region" description="Polar residues" evidence="1">
    <location>
        <begin position="537"/>
        <end position="549"/>
    </location>
</feature>
<dbReference type="OrthoDB" id="415188at2759"/>
<feature type="compositionally biased region" description="Basic and acidic residues" evidence="1">
    <location>
        <begin position="1"/>
        <end position="14"/>
    </location>
</feature>
<feature type="region of interest" description="Disordered" evidence="1">
    <location>
        <begin position="482"/>
        <end position="563"/>
    </location>
</feature>
<protein>
    <submittedName>
        <fullName evidence="2">Uncharacterized protein</fullName>
    </submittedName>
</protein>
<feature type="region of interest" description="Disordered" evidence="1">
    <location>
        <begin position="430"/>
        <end position="449"/>
    </location>
</feature>
<name>A0A1Q9ELK3_SYMMI</name>
<organism evidence="2 3">
    <name type="scientific">Symbiodinium microadriaticum</name>
    <name type="common">Dinoflagellate</name>
    <name type="synonym">Zooxanthella microadriatica</name>
    <dbReference type="NCBI Taxonomy" id="2951"/>
    <lineage>
        <taxon>Eukaryota</taxon>
        <taxon>Sar</taxon>
        <taxon>Alveolata</taxon>
        <taxon>Dinophyceae</taxon>
        <taxon>Suessiales</taxon>
        <taxon>Symbiodiniaceae</taxon>
        <taxon>Symbiodinium</taxon>
    </lineage>
</organism>
<evidence type="ECO:0000313" key="3">
    <source>
        <dbReference type="Proteomes" id="UP000186817"/>
    </source>
</evidence>
<accession>A0A1Q9ELK3</accession>
<dbReference type="Proteomes" id="UP000186817">
    <property type="component" value="Unassembled WGS sequence"/>
</dbReference>
<sequence length="613" mass="66932">MCGSKPEDLTKKETPLSSQGGRRRWSSMTEEEIMTGVRRPSKDVHPGLDLAAYPSPGMSPAVAPWRSRQAFAADAGARRRWASLSDDETQSPMLWPMRSPVLHGQRGGRRSHSGTPLMGPSAGGIPGLAKVSEHAVAEEVEDFMLPPTPQPQAQLGTSPTSKQVPMTPENFPMAWPNPWESGPMFGCDQAMAAQWQQQWIMRQGDPAWPPPWSQAGGLYPLAPQVAGGFGAADSASSSFGWVPMGAAGAEISQAQMWLGQEQAAEQMQLSDPSGSAAPCPLVWVGERAFRASAAAKEQIEGLGYSIKVYRSHDRCSRMLDKKSALASHSVFLVSEADAKPMLQYLRSRSATGVRVLPFWCKLPKLHLRHTAAMRPDDSLLLTNVPVVRRKTQANTAYTFDASNGMLSAAPTPPPLQRSFSIGSLFRSLPALNPEPTPKRSSRRCSEMPSVSMEALLARSSQRRHTDPGRAVQLVFHGTQSGRRPSLIDLSVPLPPVLAPKSEPLKTEKGKGAETQKPAEKSTLEPPEKCNSPRASRDTTMTPNSASLASTDDDEGGNTPKQVRFRTTITECEVLTPYGVIYDGIRPMDFDFDRWGRKIYHFFPNPEEAEEDDD</sequence>
<reference evidence="2 3" key="1">
    <citation type="submission" date="2016-02" db="EMBL/GenBank/DDBJ databases">
        <title>Genome analysis of coral dinoflagellate symbionts highlights evolutionary adaptations to a symbiotic lifestyle.</title>
        <authorList>
            <person name="Aranda M."/>
            <person name="Li Y."/>
            <person name="Liew Y.J."/>
            <person name="Baumgarten S."/>
            <person name="Simakov O."/>
            <person name="Wilson M."/>
            <person name="Piel J."/>
            <person name="Ashoor H."/>
            <person name="Bougouffa S."/>
            <person name="Bajic V.B."/>
            <person name="Ryu T."/>
            <person name="Ravasi T."/>
            <person name="Bayer T."/>
            <person name="Micklem G."/>
            <person name="Kim H."/>
            <person name="Bhak J."/>
            <person name="Lajeunesse T.C."/>
            <person name="Voolstra C.R."/>
        </authorList>
    </citation>
    <scope>NUCLEOTIDE SEQUENCE [LARGE SCALE GENOMIC DNA]</scope>
    <source>
        <strain evidence="2 3">CCMP2467</strain>
    </source>
</reference>
<gene>
    <name evidence="2" type="ORF">AK812_SmicGene8192</name>
</gene>
<comment type="caution">
    <text evidence="2">The sequence shown here is derived from an EMBL/GenBank/DDBJ whole genome shotgun (WGS) entry which is preliminary data.</text>
</comment>
<evidence type="ECO:0000256" key="1">
    <source>
        <dbReference type="SAM" id="MobiDB-lite"/>
    </source>
</evidence>
<dbReference type="EMBL" id="LSRX01000120">
    <property type="protein sequence ID" value="OLQ08277.1"/>
    <property type="molecule type" value="Genomic_DNA"/>
</dbReference>
<evidence type="ECO:0000313" key="2">
    <source>
        <dbReference type="EMBL" id="OLQ08277.1"/>
    </source>
</evidence>
<keyword evidence="3" id="KW-1185">Reference proteome</keyword>